<evidence type="ECO:0000256" key="1">
    <source>
        <dbReference type="SAM" id="MobiDB-lite"/>
    </source>
</evidence>
<organism evidence="2 3">
    <name type="scientific">Dryococelus australis</name>
    <dbReference type="NCBI Taxonomy" id="614101"/>
    <lineage>
        <taxon>Eukaryota</taxon>
        <taxon>Metazoa</taxon>
        <taxon>Ecdysozoa</taxon>
        <taxon>Arthropoda</taxon>
        <taxon>Hexapoda</taxon>
        <taxon>Insecta</taxon>
        <taxon>Pterygota</taxon>
        <taxon>Neoptera</taxon>
        <taxon>Polyneoptera</taxon>
        <taxon>Phasmatodea</taxon>
        <taxon>Verophasmatodea</taxon>
        <taxon>Anareolatae</taxon>
        <taxon>Phasmatidae</taxon>
        <taxon>Eurycanthinae</taxon>
        <taxon>Dryococelus</taxon>
    </lineage>
</organism>
<feature type="region of interest" description="Disordered" evidence="1">
    <location>
        <begin position="143"/>
        <end position="163"/>
    </location>
</feature>
<evidence type="ECO:0000313" key="2">
    <source>
        <dbReference type="EMBL" id="KAJ8871144.1"/>
    </source>
</evidence>
<proteinExistence type="predicted"/>
<accession>A0ABQ9GFH8</accession>
<dbReference type="Proteomes" id="UP001159363">
    <property type="component" value="Chromosome 11"/>
</dbReference>
<protein>
    <submittedName>
        <fullName evidence="2">Uncharacterized protein</fullName>
    </submittedName>
</protein>
<keyword evidence="3" id="KW-1185">Reference proteome</keyword>
<dbReference type="EMBL" id="JARBHB010000012">
    <property type="protein sequence ID" value="KAJ8871144.1"/>
    <property type="molecule type" value="Genomic_DNA"/>
</dbReference>
<sequence length="503" mass="55033">MPGSVEHRVREGERFHTLTLPSSTNNASSAVNTLEKLETKSSSQPGRCRLPANLLGYLPFPRPLHTDNATYSPHFTLIGSEDLDVRSRSYLSSQYRHRILKNEETARLPPKRSGFNPRPGHSGFSHVGVVPDDALVGGFSRGSPRSNACEEETGDPWENLATSGSVRHDSHLRKSEVNRPSYDRKHCTLLARRSDEVLGVHVNVARIAPSLLDFGHGVPTGNGEYELSRVVSTRRRSRRGCAMLSRVVLGRARPLSCLVSSGFVDVPRVPQTCMIPRSHTGRDPDENNRCWIGSGYKATLLPAICRLSSPACYSSVEAPNTSLAAGSCHTVIPAKDSPCTTTCKEMITCRRTCNIHLKMPLFSLQVSIIYSRGITTLKTQKGNLEFAAHKIVSGSILRPEPNISLPLIISNTRLKLLRLVLCCRGVTGRSGHVSPRRQYLGSLCGVALKLLAPTSGADVPSSNGTSSVCQRVGRRRRFIITEARPLNAGKYRPRPLSSQAVVI</sequence>
<gene>
    <name evidence="2" type="ORF">PR048_027449</name>
</gene>
<name>A0ABQ9GFH8_9NEOP</name>
<reference evidence="2 3" key="1">
    <citation type="submission" date="2023-02" db="EMBL/GenBank/DDBJ databases">
        <title>LHISI_Scaffold_Assembly.</title>
        <authorList>
            <person name="Stuart O.P."/>
            <person name="Cleave R."/>
            <person name="Magrath M.J.L."/>
            <person name="Mikheyev A.S."/>
        </authorList>
    </citation>
    <scope>NUCLEOTIDE SEQUENCE [LARGE SCALE GENOMIC DNA]</scope>
    <source>
        <strain evidence="2">Daus_M_001</strain>
        <tissue evidence="2">Leg muscle</tissue>
    </source>
</reference>
<evidence type="ECO:0000313" key="3">
    <source>
        <dbReference type="Proteomes" id="UP001159363"/>
    </source>
</evidence>
<comment type="caution">
    <text evidence="2">The sequence shown here is derived from an EMBL/GenBank/DDBJ whole genome shotgun (WGS) entry which is preliminary data.</text>
</comment>